<evidence type="ECO:0000256" key="8">
    <source>
        <dbReference type="ARBA" id="ARBA00022499"/>
    </source>
</evidence>
<gene>
    <name evidence="22" type="ORF">B0T18DRAFT_340274</name>
</gene>
<dbReference type="Pfam" id="PF11781">
    <property type="entry name" value="Zn_ribbon_RRN7"/>
    <property type="match status" value="1"/>
</dbReference>
<reference evidence="22" key="1">
    <citation type="submission" date="2023-06" db="EMBL/GenBank/DDBJ databases">
        <title>Genome-scale phylogeny and comparative genomics of the fungal order Sordariales.</title>
        <authorList>
            <consortium name="Lawrence Berkeley National Laboratory"/>
            <person name="Hensen N."/>
            <person name="Bonometti L."/>
            <person name="Westerberg I."/>
            <person name="Brannstrom I.O."/>
            <person name="Guillou S."/>
            <person name="Cros-Aarteil S."/>
            <person name="Calhoun S."/>
            <person name="Haridas S."/>
            <person name="Kuo A."/>
            <person name="Mondo S."/>
            <person name="Pangilinan J."/>
            <person name="Riley R."/>
            <person name="LaButti K."/>
            <person name="Andreopoulos B."/>
            <person name="Lipzen A."/>
            <person name="Chen C."/>
            <person name="Yanf M."/>
            <person name="Daum C."/>
            <person name="Ng V."/>
            <person name="Clum A."/>
            <person name="Steindorff A."/>
            <person name="Ohm R."/>
            <person name="Martin F."/>
            <person name="Silar P."/>
            <person name="Natvig D."/>
            <person name="Lalanne C."/>
            <person name="Gautier V."/>
            <person name="Ament-velasquez S.L."/>
            <person name="Kruys A."/>
            <person name="Hutchinson M.I."/>
            <person name="Powell A.J."/>
            <person name="Barry K."/>
            <person name="Miller A.N."/>
            <person name="Grigoriev I.V."/>
            <person name="Debuchy R."/>
            <person name="Gladieux P."/>
            <person name="Thoren M.H."/>
            <person name="Johannesson H."/>
        </authorList>
    </citation>
    <scope>NUCLEOTIDE SEQUENCE</scope>
    <source>
        <strain evidence="22">SMH3187-1</strain>
    </source>
</reference>
<evidence type="ECO:0000256" key="12">
    <source>
        <dbReference type="ARBA" id="ARBA00022980"/>
    </source>
</evidence>
<evidence type="ECO:0000259" key="21">
    <source>
        <dbReference type="PROSITE" id="PS50053"/>
    </source>
</evidence>
<evidence type="ECO:0000256" key="14">
    <source>
        <dbReference type="ARBA" id="ARBA00023125"/>
    </source>
</evidence>
<comment type="similarity">
    <text evidence="6">In the C-terminal section; belongs to the eukaryotic ribosomal protein eL40 family.</text>
</comment>
<protein>
    <recommendedName>
        <fullName evidence="21">Ubiquitin-like domain-containing protein</fullName>
    </recommendedName>
</protein>
<keyword evidence="11" id="KW-0862">Zinc</keyword>
<comment type="function">
    <text evidence="19">Component of the ribosome, a large ribonucleoprotein complex responsible for the synthesis of proteins in the cell. The small ribosomal subunit (SSU) binds messenger RNAs (mRNAs) and translates the encoded message by selecting cognate aminoacyl-transfer RNA (tRNA) molecules. The large subunit (LSU) contains the ribosomal catalytic site termed the peptidyl transferase center (PTC), which catalyzes the formation of peptide bonds, thereby polymerizing the amino acids delivered by tRNAs into a polypeptide chain. The nascent polypeptides leave the ribosome through a tunnel in the LSU and interact with protein factors that function in enzymatic processing, targeting, and the membrane insertion of nascent chains at the exit of the ribosomal tunnel. eL40 is essential for translation of a subset of cellular transcripts, including stress response transcripts, such as DDR2.</text>
</comment>
<feature type="domain" description="Ubiquitin-like" evidence="21">
    <location>
        <begin position="582"/>
        <end position="654"/>
    </location>
</feature>
<dbReference type="GO" id="GO:0005840">
    <property type="term" value="C:ribosome"/>
    <property type="evidence" value="ECO:0007669"/>
    <property type="project" value="UniProtKB-KW"/>
</dbReference>
<accession>A0AA40F4V4</accession>
<dbReference type="PROSITE" id="PS50053">
    <property type="entry name" value="UBIQUITIN_2"/>
    <property type="match status" value="1"/>
</dbReference>
<name>A0AA40F4V4_9PEZI</name>
<dbReference type="InterPro" id="IPR019954">
    <property type="entry name" value="Ubiquitin_CS"/>
</dbReference>
<evidence type="ECO:0000256" key="9">
    <source>
        <dbReference type="ARBA" id="ARBA00022723"/>
    </source>
</evidence>
<dbReference type="Gene3D" id="3.10.20.90">
    <property type="entry name" value="Phosphatidylinositol 3-kinase Catalytic Subunit, Chain A, domain 1"/>
    <property type="match status" value="1"/>
</dbReference>
<dbReference type="PRINTS" id="PR00348">
    <property type="entry name" value="UBIQUITIN"/>
</dbReference>
<dbReference type="GO" id="GO:0005737">
    <property type="term" value="C:cytoplasm"/>
    <property type="evidence" value="ECO:0007669"/>
    <property type="project" value="UniProtKB-SubCell"/>
</dbReference>
<dbReference type="GO" id="GO:0006412">
    <property type="term" value="P:translation"/>
    <property type="evidence" value="ECO:0007669"/>
    <property type="project" value="InterPro"/>
</dbReference>
<comment type="caution">
    <text evidence="22">The sequence shown here is derived from an EMBL/GenBank/DDBJ whole genome shotgun (WGS) entry which is preliminary data.</text>
</comment>
<dbReference type="InterPro" id="IPR021752">
    <property type="entry name" value="TF_Rrn7_Zf"/>
</dbReference>
<comment type="subcellular location">
    <subcellularLocation>
        <location evidence="2">Cytoplasm</location>
    </subcellularLocation>
    <subcellularLocation>
        <location evidence="3">Nucleus</location>
        <location evidence="3">Nucleolus</location>
    </subcellularLocation>
</comment>
<dbReference type="SMART" id="SM01377">
    <property type="entry name" value="Ribosomal_L40e"/>
    <property type="match status" value="1"/>
</dbReference>
<dbReference type="InterPro" id="IPR048540">
    <property type="entry name" value="Rrn7_cyclin_N"/>
</dbReference>
<comment type="similarity">
    <text evidence="5">In the N-terminal section; belongs to the ubiquitin family.</text>
</comment>
<keyword evidence="12" id="KW-0689">Ribosomal protein</keyword>
<dbReference type="InterPro" id="IPR038587">
    <property type="entry name" value="Ribosomal_eL40_sf"/>
</dbReference>
<keyword evidence="8" id="KW-1017">Isopeptide bond</keyword>
<dbReference type="GO" id="GO:0070860">
    <property type="term" value="C:RNA polymerase I core factor complex"/>
    <property type="evidence" value="ECO:0007669"/>
    <property type="project" value="InterPro"/>
</dbReference>
<dbReference type="InterPro" id="IPR011332">
    <property type="entry name" value="Ribosomal_zn-bd"/>
</dbReference>
<evidence type="ECO:0000256" key="3">
    <source>
        <dbReference type="ARBA" id="ARBA00004604"/>
    </source>
</evidence>
<dbReference type="InterPro" id="IPR000626">
    <property type="entry name" value="Ubiquitin-like_dom"/>
</dbReference>
<dbReference type="InterPro" id="IPR019956">
    <property type="entry name" value="Ubiquitin_dom"/>
</dbReference>
<keyword evidence="15" id="KW-0804">Transcription</keyword>
<keyword evidence="7" id="KW-0963">Cytoplasm</keyword>
<dbReference type="PANTHER" id="PTHR31576:SF2">
    <property type="entry name" value="TATA BOX-BINDING PROTEIN-ASSOCIATED FACTOR RNA POLYMERASE I SUBUNIT B"/>
    <property type="match status" value="1"/>
</dbReference>
<dbReference type="FunFam" id="3.10.20.90:FF:000014">
    <property type="entry name" value="Ubiquitin-60S ribosomal L40 fusion"/>
    <property type="match status" value="1"/>
</dbReference>
<evidence type="ECO:0000313" key="22">
    <source>
        <dbReference type="EMBL" id="KAK0751001.1"/>
    </source>
</evidence>
<sequence>MAERDYRRFPRHETCAECPARRWYLEGGRRYCENGHQVEGYIEFDVDEADNFGKTGGNTVRKKKDARAAAHTHLAENKGRELYLECLQLLLRLQIEWVVRERGVSPELERVCRDLWDLRVRGFVGLKKALVGLRLEGGGESQSQSQTLGSSSSGLAMYSSQAETQDESAGEGSRGRRGPRSRVKRWRGENWALPSVVDTLALVYIGCVILRQPVRIGDIVRWAKSGRIPFLGATSHMPEEWIKRLPSWAQKSLLTRYAKFRGGELHSAVLDLMVNFKEQFGLEVPDIQVPRLLQIWIRDMALPMDIYYHAQKLCAVFNLQFKFPTRERRPTPDPASEKYMRLDLPDVLLAASLVLATTYAYPPDDVGRYPRSQRDPLTLKMDWAAWQAEFPMTTERKRERIDFQNMDPDSVWSMAEEEITEYLDWFQETQLNPQGQGETDIERLFPLIERTGARVAEDMPEEEITARWTRVEARMVLIPLKQDEEEWAPRLGYAHCCYQDVEQLHGVARRIYEVAADIAALSLQDLVKAVHALEVMMEDWEKDEKKKRLEQGIEDVATPKRGRWSRGRDISSGNEAYKQEDFVKTLTGKTITLEVESSDTIDNVKSKIQDKEGIPPDQQRLIFAGKQLEDGRTLSDYNIQKESTLHLVLRLRGGIIEPSLKALASKFNCDKMICRKCYARLPPRATNCRKRKCGHTNQLRPKKKLK</sequence>
<dbReference type="FunFam" id="4.10.1060.50:FF:000001">
    <property type="entry name" value="ubiquitin-60S ribosomal protein L40"/>
    <property type="match status" value="1"/>
</dbReference>
<dbReference type="GO" id="GO:0001164">
    <property type="term" value="F:RNA polymerase I core promoter sequence-specific DNA binding"/>
    <property type="evidence" value="ECO:0007669"/>
    <property type="project" value="InterPro"/>
</dbReference>
<comment type="subunit">
    <text evidence="18">Part of the 60S ribosomal subunit.</text>
</comment>
<evidence type="ECO:0000256" key="18">
    <source>
        <dbReference type="ARBA" id="ARBA00035124"/>
    </source>
</evidence>
<dbReference type="InterPro" id="IPR029071">
    <property type="entry name" value="Ubiquitin-like_domsf"/>
</dbReference>
<evidence type="ECO:0000256" key="15">
    <source>
        <dbReference type="ARBA" id="ARBA00023163"/>
    </source>
</evidence>
<evidence type="ECO:0000256" key="13">
    <source>
        <dbReference type="ARBA" id="ARBA00023015"/>
    </source>
</evidence>
<dbReference type="SMART" id="SM00213">
    <property type="entry name" value="UBQ"/>
    <property type="match status" value="1"/>
</dbReference>
<feature type="region of interest" description="Disordered" evidence="20">
    <location>
        <begin position="138"/>
        <end position="181"/>
    </location>
</feature>
<evidence type="ECO:0000256" key="6">
    <source>
        <dbReference type="ARBA" id="ARBA00010570"/>
    </source>
</evidence>
<dbReference type="AlphaFoldDB" id="A0AA40F4V4"/>
<dbReference type="GO" id="GO:0003735">
    <property type="term" value="F:structural constituent of ribosome"/>
    <property type="evidence" value="ECO:0007669"/>
    <property type="project" value="InterPro"/>
</dbReference>
<evidence type="ECO:0000256" key="1">
    <source>
        <dbReference type="ARBA" id="ARBA00002241"/>
    </source>
</evidence>
<feature type="compositionally biased region" description="Low complexity" evidence="20">
    <location>
        <begin position="141"/>
        <end position="155"/>
    </location>
</feature>
<evidence type="ECO:0000256" key="10">
    <source>
        <dbReference type="ARBA" id="ARBA00022771"/>
    </source>
</evidence>
<keyword evidence="14" id="KW-0238">DNA-binding</keyword>
<dbReference type="GO" id="GO:0008270">
    <property type="term" value="F:zinc ion binding"/>
    <property type="evidence" value="ECO:0007669"/>
    <property type="project" value="UniProtKB-KW"/>
</dbReference>
<keyword evidence="16" id="KW-0539">Nucleus</keyword>
<dbReference type="SUPFAM" id="SSF57829">
    <property type="entry name" value="Zn-binding ribosomal proteins"/>
    <property type="match status" value="1"/>
</dbReference>
<dbReference type="CDD" id="cd01803">
    <property type="entry name" value="Ubl_ubiquitin"/>
    <property type="match status" value="1"/>
</dbReference>
<evidence type="ECO:0000256" key="16">
    <source>
        <dbReference type="ARBA" id="ARBA00023242"/>
    </source>
</evidence>
<dbReference type="InterPro" id="IPR001975">
    <property type="entry name" value="Ribosomal_eL40_dom"/>
</dbReference>
<keyword evidence="23" id="KW-1185">Reference proteome</keyword>
<dbReference type="Pfam" id="PF20645">
    <property type="entry name" value="Rrn7_cyclin_C"/>
    <property type="match status" value="1"/>
</dbReference>
<dbReference type="GO" id="GO:0042790">
    <property type="term" value="P:nucleolar large rRNA transcription by RNA polymerase I"/>
    <property type="evidence" value="ECO:0007669"/>
    <property type="project" value="TreeGrafter"/>
</dbReference>
<dbReference type="PANTHER" id="PTHR31576">
    <property type="entry name" value="TATA BOX-BINDING PROTEIN-ASSOCIATED FACTOR RNA POLYMERASE I SUBUNIT B"/>
    <property type="match status" value="1"/>
</dbReference>
<dbReference type="GO" id="GO:0016567">
    <property type="term" value="P:protein ubiquitination"/>
    <property type="evidence" value="ECO:0007669"/>
    <property type="project" value="UniProtKB-ARBA"/>
</dbReference>
<dbReference type="GO" id="GO:0000055">
    <property type="term" value="P:ribosomal large subunit export from nucleus"/>
    <property type="evidence" value="ECO:0007669"/>
    <property type="project" value="UniProtKB-ARBA"/>
</dbReference>
<comment type="similarity">
    <text evidence="4">Belongs to the RRN7/TAF1B family.</text>
</comment>
<evidence type="ECO:0000256" key="19">
    <source>
        <dbReference type="ARBA" id="ARBA00045962"/>
    </source>
</evidence>
<evidence type="ECO:0000256" key="5">
    <source>
        <dbReference type="ARBA" id="ARBA00008373"/>
    </source>
</evidence>
<comment type="function">
    <text evidence="1">Component of the 60S subunit of the ribosome.</text>
</comment>
<keyword evidence="9" id="KW-0479">Metal-binding</keyword>
<dbReference type="PROSITE" id="PS00299">
    <property type="entry name" value="UBIQUITIN_1"/>
    <property type="match status" value="1"/>
</dbReference>
<dbReference type="Proteomes" id="UP001172155">
    <property type="component" value="Unassembled WGS sequence"/>
</dbReference>
<dbReference type="InterPro" id="IPR033599">
    <property type="entry name" value="TAF1B/Rrn7"/>
</dbReference>
<dbReference type="EMBL" id="JAUKUD010000002">
    <property type="protein sequence ID" value="KAK0751001.1"/>
    <property type="molecule type" value="Genomic_DNA"/>
</dbReference>
<dbReference type="GO" id="GO:1990904">
    <property type="term" value="C:ribonucleoprotein complex"/>
    <property type="evidence" value="ECO:0007669"/>
    <property type="project" value="UniProtKB-KW"/>
</dbReference>
<evidence type="ECO:0000256" key="17">
    <source>
        <dbReference type="ARBA" id="ARBA00023274"/>
    </source>
</evidence>
<keyword evidence="13" id="KW-0805">Transcription regulation</keyword>
<evidence type="ECO:0000256" key="7">
    <source>
        <dbReference type="ARBA" id="ARBA00022490"/>
    </source>
</evidence>
<dbReference type="Pfam" id="PF01020">
    <property type="entry name" value="Ribosomal_L40e"/>
    <property type="match status" value="1"/>
</dbReference>
<dbReference type="InterPro" id="IPR048538">
    <property type="entry name" value="Rrn7_cyclin_C"/>
</dbReference>
<dbReference type="Gene3D" id="4.10.1060.50">
    <property type="match status" value="1"/>
</dbReference>
<dbReference type="Pfam" id="PF20644">
    <property type="entry name" value="Rrn7_cyclin_N"/>
    <property type="match status" value="1"/>
</dbReference>
<keyword evidence="17" id="KW-0687">Ribonucleoprotein</keyword>
<evidence type="ECO:0000256" key="11">
    <source>
        <dbReference type="ARBA" id="ARBA00022833"/>
    </source>
</evidence>
<dbReference type="Pfam" id="PF00240">
    <property type="entry name" value="ubiquitin"/>
    <property type="match status" value="1"/>
</dbReference>
<dbReference type="SUPFAM" id="SSF54236">
    <property type="entry name" value="Ubiquitin-like"/>
    <property type="match status" value="1"/>
</dbReference>
<evidence type="ECO:0000256" key="2">
    <source>
        <dbReference type="ARBA" id="ARBA00004496"/>
    </source>
</evidence>
<proteinExistence type="inferred from homology"/>
<organism evidence="22 23">
    <name type="scientific">Schizothecium vesticola</name>
    <dbReference type="NCBI Taxonomy" id="314040"/>
    <lineage>
        <taxon>Eukaryota</taxon>
        <taxon>Fungi</taxon>
        <taxon>Dikarya</taxon>
        <taxon>Ascomycota</taxon>
        <taxon>Pezizomycotina</taxon>
        <taxon>Sordariomycetes</taxon>
        <taxon>Sordariomycetidae</taxon>
        <taxon>Sordariales</taxon>
        <taxon>Schizotheciaceae</taxon>
        <taxon>Schizothecium</taxon>
    </lineage>
</organism>
<evidence type="ECO:0000256" key="4">
    <source>
        <dbReference type="ARBA" id="ARBA00006899"/>
    </source>
</evidence>
<evidence type="ECO:0000256" key="20">
    <source>
        <dbReference type="SAM" id="MobiDB-lite"/>
    </source>
</evidence>
<evidence type="ECO:0000313" key="23">
    <source>
        <dbReference type="Proteomes" id="UP001172155"/>
    </source>
</evidence>
<keyword evidence="10" id="KW-0863">Zinc-finger</keyword>